<feature type="compositionally biased region" description="Basic and acidic residues" evidence="1">
    <location>
        <begin position="1"/>
        <end position="13"/>
    </location>
</feature>
<evidence type="ECO:0000313" key="3">
    <source>
        <dbReference type="EMBL" id="SDC57061.1"/>
    </source>
</evidence>
<evidence type="ECO:0000313" key="4">
    <source>
        <dbReference type="Proteomes" id="UP000324896"/>
    </source>
</evidence>
<gene>
    <name evidence="3" type="ORF">SAMN04488597_10914</name>
</gene>
<organism evidence="3 4">
    <name type="scientific">Halanaerobium congolense</name>
    <dbReference type="NCBI Taxonomy" id="54121"/>
    <lineage>
        <taxon>Bacteria</taxon>
        <taxon>Bacillati</taxon>
        <taxon>Bacillota</taxon>
        <taxon>Clostridia</taxon>
        <taxon>Halanaerobiales</taxon>
        <taxon>Halanaerobiaceae</taxon>
        <taxon>Halanaerobium</taxon>
    </lineage>
</organism>
<accession>A0A1G6MNL2</accession>
<dbReference type="EMBL" id="FMYT01000009">
    <property type="protein sequence ID" value="SDC57061.1"/>
    <property type="molecule type" value="Genomic_DNA"/>
</dbReference>
<sequence>MSNSKENENKDNELENEGSTEDTKKEDELSDELLDSEEVDPEKMEEILEELPGEEKKVLRKLMISSSSMTSSPFPPQLANSINEKHIDKLLDISGKAEDREFKLKNKQENHRLIYVILGIALFVFLTIFLAKDSQDIFLDVLKIGLGFLGGWGAGTYKKNK</sequence>
<feature type="transmembrane region" description="Helical" evidence="2">
    <location>
        <begin position="137"/>
        <end position="157"/>
    </location>
</feature>
<dbReference type="RefSeq" id="WP_149796737.1">
    <property type="nucleotide sequence ID" value="NZ_FMYT01000009.1"/>
</dbReference>
<dbReference type="AlphaFoldDB" id="A0A1G6MNL2"/>
<name>A0A1G6MNL2_9FIRM</name>
<keyword evidence="2" id="KW-0812">Transmembrane</keyword>
<keyword evidence="2" id="KW-0472">Membrane</keyword>
<dbReference type="Proteomes" id="UP000324896">
    <property type="component" value="Unassembled WGS sequence"/>
</dbReference>
<evidence type="ECO:0000256" key="1">
    <source>
        <dbReference type="SAM" id="MobiDB-lite"/>
    </source>
</evidence>
<feature type="transmembrane region" description="Helical" evidence="2">
    <location>
        <begin position="113"/>
        <end position="131"/>
    </location>
</feature>
<feature type="region of interest" description="Disordered" evidence="1">
    <location>
        <begin position="1"/>
        <end position="50"/>
    </location>
</feature>
<feature type="compositionally biased region" description="Acidic residues" evidence="1">
    <location>
        <begin position="28"/>
        <end position="40"/>
    </location>
</feature>
<protein>
    <submittedName>
        <fullName evidence="3">Uncharacterized protein</fullName>
    </submittedName>
</protein>
<reference evidence="3 4" key="1">
    <citation type="submission" date="2016-10" db="EMBL/GenBank/DDBJ databases">
        <authorList>
            <person name="Varghese N."/>
            <person name="Submissions S."/>
        </authorList>
    </citation>
    <scope>NUCLEOTIDE SEQUENCE [LARGE SCALE GENOMIC DNA]</scope>
    <source>
        <strain evidence="3 4">WG10</strain>
    </source>
</reference>
<proteinExistence type="predicted"/>
<keyword evidence="2" id="KW-1133">Transmembrane helix</keyword>
<evidence type="ECO:0000256" key="2">
    <source>
        <dbReference type="SAM" id="Phobius"/>
    </source>
</evidence>